<sequence>MVSASGTAPPSPSPSPAPARSRVGRRPGAVWAFFSAVKTEHNKTHAACRFCGRRCAAVASRMTAHVLSKCPRAPATAVQSLAAAVSSSASASASASASVVVRASSSAVADDGATLRRRVEHRLVAACLRQRAPLALLEDAFVLEALALLHPGFPRLASARVALEDTRAAVRRDVARWLQASAVVVSLVPRGDALVVTDQRRRRMLLPPESGALPALPVRLPMHCVVAVCSDAAELPVVDEALASRVALSSRCLVRASLGLWSLVWPQAPALEIAVPEETDGADASWPQWSLALKALQRTLDPAASELLAPFTWLFALSESRSLCASEVLLCWLWLLAAVSSAGQSASAAVEPQPLLEALVRAMRSAVRDHHVVAWLLDPRIRGAGLSPVGRRRAQSLVVQVAERLWACGQRSDLSRTRLLSQLAQFLDVAGPFGDSVVWEMARGRAPELFWADFTTDAAELAHVATAVLAFPPITRSVDAFISPTADNSDSRSSTTGSASTLVLDRSDVSAWDAEQIRFHFEQNHKLADDTTERILRFRDLLFASDATTSSIPVAEDGARVVVAQETLQSCLRRLSTIAADSRASLETPSADDFLDDTWLAFQADENASIIKSALLQLVPAQLVPQPPATVAPPTSPIVDL</sequence>
<feature type="region of interest" description="Disordered" evidence="5">
    <location>
        <begin position="1"/>
        <end position="23"/>
    </location>
</feature>
<evidence type="ECO:0000259" key="6">
    <source>
        <dbReference type="PROSITE" id="PS50808"/>
    </source>
</evidence>
<proteinExistence type="predicted"/>
<keyword evidence="1" id="KW-0479">Metal-binding</keyword>
<dbReference type="GO" id="GO:0008270">
    <property type="term" value="F:zinc ion binding"/>
    <property type="evidence" value="ECO:0007669"/>
    <property type="project" value="UniProtKB-KW"/>
</dbReference>
<dbReference type="EMBL" id="JAKCXM010000118">
    <property type="protein sequence ID" value="KAJ0401779.1"/>
    <property type="molecule type" value="Genomic_DNA"/>
</dbReference>
<evidence type="ECO:0000256" key="2">
    <source>
        <dbReference type="ARBA" id="ARBA00022771"/>
    </source>
</evidence>
<dbReference type="PROSITE" id="PS50808">
    <property type="entry name" value="ZF_BED"/>
    <property type="match status" value="1"/>
</dbReference>
<organism evidence="7 8">
    <name type="scientific">Pythium insidiosum</name>
    <name type="common">Pythiosis disease agent</name>
    <dbReference type="NCBI Taxonomy" id="114742"/>
    <lineage>
        <taxon>Eukaryota</taxon>
        <taxon>Sar</taxon>
        <taxon>Stramenopiles</taxon>
        <taxon>Oomycota</taxon>
        <taxon>Peronosporomycetes</taxon>
        <taxon>Pythiales</taxon>
        <taxon>Pythiaceae</taxon>
        <taxon>Pythium</taxon>
    </lineage>
</organism>
<keyword evidence="8" id="KW-1185">Reference proteome</keyword>
<evidence type="ECO:0000313" key="8">
    <source>
        <dbReference type="Proteomes" id="UP001209570"/>
    </source>
</evidence>
<dbReference type="AlphaFoldDB" id="A0AAD5M292"/>
<dbReference type="GO" id="GO:0003677">
    <property type="term" value="F:DNA binding"/>
    <property type="evidence" value="ECO:0007669"/>
    <property type="project" value="InterPro"/>
</dbReference>
<feature type="domain" description="BED-type" evidence="6">
    <location>
        <begin position="25"/>
        <end position="77"/>
    </location>
</feature>
<dbReference type="Proteomes" id="UP001209570">
    <property type="component" value="Unassembled WGS sequence"/>
</dbReference>
<keyword evidence="2 4" id="KW-0863">Zinc-finger</keyword>
<evidence type="ECO:0000313" key="7">
    <source>
        <dbReference type="EMBL" id="KAJ0401779.1"/>
    </source>
</evidence>
<accession>A0AAD5M292</accession>
<gene>
    <name evidence="7" type="ORF">P43SY_006033</name>
</gene>
<protein>
    <recommendedName>
        <fullName evidence="6">BED-type domain-containing protein</fullName>
    </recommendedName>
</protein>
<evidence type="ECO:0000256" key="5">
    <source>
        <dbReference type="SAM" id="MobiDB-lite"/>
    </source>
</evidence>
<dbReference type="InterPro" id="IPR003656">
    <property type="entry name" value="Znf_BED"/>
</dbReference>
<reference evidence="7" key="1">
    <citation type="submission" date="2021-12" db="EMBL/GenBank/DDBJ databases">
        <title>Prjna785345.</title>
        <authorList>
            <person name="Rujirawat T."/>
            <person name="Krajaejun T."/>
        </authorList>
    </citation>
    <scope>NUCLEOTIDE SEQUENCE</scope>
    <source>
        <strain evidence="7">Pi057C3</strain>
    </source>
</reference>
<name>A0AAD5M292_PYTIN</name>
<comment type="caution">
    <text evidence="7">The sequence shown here is derived from an EMBL/GenBank/DDBJ whole genome shotgun (WGS) entry which is preliminary data.</text>
</comment>
<evidence type="ECO:0000256" key="4">
    <source>
        <dbReference type="PROSITE-ProRule" id="PRU00027"/>
    </source>
</evidence>
<evidence type="ECO:0000256" key="3">
    <source>
        <dbReference type="ARBA" id="ARBA00022833"/>
    </source>
</evidence>
<keyword evidence="3" id="KW-0862">Zinc</keyword>
<evidence type="ECO:0000256" key="1">
    <source>
        <dbReference type="ARBA" id="ARBA00022723"/>
    </source>
</evidence>